<dbReference type="EMBL" id="REGN01008721">
    <property type="protein sequence ID" value="RNA02897.1"/>
    <property type="molecule type" value="Genomic_DNA"/>
</dbReference>
<sequence>MDYSLRLNVSFKNTNGTKFFCVKIYQRKSKSKRYYEKLLITYRKMTIYFSQVIFKRSLAKNRHLESFLDDFFSNIK</sequence>
<name>A0A3M7PUU0_BRAPC</name>
<comment type="caution">
    <text evidence="1">The sequence shown here is derived from an EMBL/GenBank/DDBJ whole genome shotgun (WGS) entry which is preliminary data.</text>
</comment>
<evidence type="ECO:0000313" key="2">
    <source>
        <dbReference type="Proteomes" id="UP000276133"/>
    </source>
</evidence>
<dbReference type="Proteomes" id="UP000276133">
    <property type="component" value="Unassembled WGS sequence"/>
</dbReference>
<dbReference type="AlphaFoldDB" id="A0A3M7PUU0"/>
<reference evidence="1 2" key="1">
    <citation type="journal article" date="2018" name="Sci. Rep.">
        <title>Genomic signatures of local adaptation to the degree of environmental predictability in rotifers.</title>
        <authorList>
            <person name="Franch-Gras L."/>
            <person name="Hahn C."/>
            <person name="Garcia-Roger E.M."/>
            <person name="Carmona M.J."/>
            <person name="Serra M."/>
            <person name="Gomez A."/>
        </authorList>
    </citation>
    <scope>NUCLEOTIDE SEQUENCE [LARGE SCALE GENOMIC DNA]</scope>
    <source>
        <strain evidence="1">HYR1</strain>
    </source>
</reference>
<organism evidence="1 2">
    <name type="scientific">Brachionus plicatilis</name>
    <name type="common">Marine rotifer</name>
    <name type="synonym">Brachionus muelleri</name>
    <dbReference type="NCBI Taxonomy" id="10195"/>
    <lineage>
        <taxon>Eukaryota</taxon>
        <taxon>Metazoa</taxon>
        <taxon>Spiralia</taxon>
        <taxon>Gnathifera</taxon>
        <taxon>Rotifera</taxon>
        <taxon>Eurotatoria</taxon>
        <taxon>Monogononta</taxon>
        <taxon>Pseudotrocha</taxon>
        <taxon>Ploima</taxon>
        <taxon>Brachionidae</taxon>
        <taxon>Brachionus</taxon>
    </lineage>
</organism>
<evidence type="ECO:0000313" key="1">
    <source>
        <dbReference type="EMBL" id="RNA02897.1"/>
    </source>
</evidence>
<accession>A0A3M7PUU0</accession>
<keyword evidence="2" id="KW-1185">Reference proteome</keyword>
<protein>
    <submittedName>
        <fullName evidence="1">Uncharacterized protein</fullName>
    </submittedName>
</protein>
<gene>
    <name evidence="1" type="ORF">BpHYR1_029150</name>
</gene>
<proteinExistence type="predicted"/>